<dbReference type="EMBL" id="PVWO01000045">
    <property type="protein sequence ID" value="PSB58173.1"/>
    <property type="molecule type" value="Genomic_DNA"/>
</dbReference>
<sequence>MRISQQLRSAAIGILVVGSSSLVSVYLNSQGNDSKVVNYAGIVRGGTQRLIKLELAQRPNDLLIEKQDKLVNGLINGDRVLGLPAATDPEFKTQIETVATAWQDLKQKIVTFRQDSKTKADLLDASEKYFDLADRAVFAAEKYSTEKAERLRVIQIAIFAASLLLLIKIWTTVTQITNTFKKSTSDITQSSEQIALVVIKQEKGMALHYLVC</sequence>
<dbReference type="AlphaFoldDB" id="A0A2T1GK30"/>
<name>A0A2T1GK30_9CYAN</name>
<evidence type="ECO:0000256" key="5">
    <source>
        <dbReference type="SAM" id="Phobius"/>
    </source>
</evidence>
<evidence type="ECO:0000256" key="1">
    <source>
        <dbReference type="ARBA" id="ARBA00004141"/>
    </source>
</evidence>
<evidence type="ECO:0000256" key="2">
    <source>
        <dbReference type="ARBA" id="ARBA00022692"/>
    </source>
</evidence>
<dbReference type="InterPro" id="IPR029095">
    <property type="entry name" value="NarX-like_N"/>
</dbReference>
<evidence type="ECO:0000259" key="6">
    <source>
        <dbReference type="Pfam" id="PF13675"/>
    </source>
</evidence>
<keyword evidence="2 5" id="KW-0812">Transmembrane</keyword>
<evidence type="ECO:0000256" key="3">
    <source>
        <dbReference type="ARBA" id="ARBA00022989"/>
    </source>
</evidence>
<dbReference type="Proteomes" id="UP000238937">
    <property type="component" value="Unassembled WGS sequence"/>
</dbReference>
<keyword evidence="8" id="KW-1185">Reference proteome</keyword>
<dbReference type="GO" id="GO:0016020">
    <property type="term" value="C:membrane"/>
    <property type="evidence" value="ECO:0007669"/>
    <property type="project" value="UniProtKB-SubCell"/>
</dbReference>
<proteinExistence type="predicted"/>
<feature type="domain" description="NarX-like N-terminal" evidence="6">
    <location>
        <begin position="27"/>
        <end position="120"/>
    </location>
</feature>
<feature type="transmembrane region" description="Helical" evidence="5">
    <location>
        <begin position="153"/>
        <end position="173"/>
    </location>
</feature>
<comment type="subcellular location">
    <subcellularLocation>
        <location evidence="1">Membrane</location>
        <topology evidence="1">Multi-pass membrane protein</topology>
    </subcellularLocation>
</comment>
<evidence type="ECO:0000313" key="8">
    <source>
        <dbReference type="Proteomes" id="UP000238937"/>
    </source>
</evidence>
<keyword evidence="3 5" id="KW-1133">Transmembrane helix</keyword>
<dbReference type="OrthoDB" id="457060at2"/>
<organism evidence="7 8">
    <name type="scientific">Chamaesiphon polymorphus CCALA 037</name>
    <dbReference type="NCBI Taxonomy" id="2107692"/>
    <lineage>
        <taxon>Bacteria</taxon>
        <taxon>Bacillati</taxon>
        <taxon>Cyanobacteriota</taxon>
        <taxon>Cyanophyceae</taxon>
        <taxon>Gomontiellales</taxon>
        <taxon>Chamaesiphonaceae</taxon>
        <taxon>Chamaesiphon</taxon>
    </lineage>
</organism>
<protein>
    <recommendedName>
        <fullName evidence="6">NarX-like N-terminal domain-containing protein</fullName>
    </recommendedName>
</protein>
<reference evidence="7 8" key="1">
    <citation type="submission" date="2018-03" db="EMBL/GenBank/DDBJ databases">
        <title>The ancient ancestry and fast evolution of plastids.</title>
        <authorList>
            <person name="Moore K.R."/>
            <person name="Magnabosco C."/>
            <person name="Momper L."/>
            <person name="Gold D.A."/>
            <person name="Bosak T."/>
            <person name="Fournier G.P."/>
        </authorList>
    </citation>
    <scope>NUCLEOTIDE SEQUENCE [LARGE SCALE GENOMIC DNA]</scope>
    <source>
        <strain evidence="7 8">CCALA 037</strain>
    </source>
</reference>
<accession>A0A2T1GK30</accession>
<dbReference type="RefSeq" id="WP_106301303.1">
    <property type="nucleotide sequence ID" value="NZ_PVWO01000045.1"/>
</dbReference>
<evidence type="ECO:0000256" key="4">
    <source>
        <dbReference type="ARBA" id="ARBA00023136"/>
    </source>
</evidence>
<gene>
    <name evidence="7" type="ORF">C7B77_05710</name>
</gene>
<keyword evidence="4 5" id="KW-0472">Membrane</keyword>
<evidence type="ECO:0000313" key="7">
    <source>
        <dbReference type="EMBL" id="PSB58173.1"/>
    </source>
</evidence>
<dbReference type="Pfam" id="PF13675">
    <property type="entry name" value="PilJ"/>
    <property type="match status" value="1"/>
</dbReference>
<comment type="caution">
    <text evidence="7">The sequence shown here is derived from an EMBL/GenBank/DDBJ whole genome shotgun (WGS) entry which is preliminary data.</text>
</comment>